<dbReference type="RefSeq" id="XP_004348494.1">
    <property type="nucleotide sequence ID" value="XM_004348444.1"/>
</dbReference>
<evidence type="ECO:0000313" key="3">
    <source>
        <dbReference type="Proteomes" id="UP000011083"/>
    </source>
</evidence>
<dbReference type="SUPFAM" id="SSF88713">
    <property type="entry name" value="Glycoside hydrolase/deacetylase"/>
    <property type="match status" value="1"/>
</dbReference>
<dbReference type="Proteomes" id="UP000011083">
    <property type="component" value="Unassembled WGS sequence"/>
</dbReference>
<gene>
    <name evidence="2" type="ORF">ACA1_157780</name>
</gene>
<dbReference type="PANTHER" id="PTHR10587">
    <property type="entry name" value="GLYCOSYL TRANSFERASE-RELATED"/>
    <property type="match status" value="1"/>
</dbReference>
<name>L8HCD1_ACACF</name>
<reference evidence="2 3" key="1">
    <citation type="journal article" date="2013" name="Genome Biol.">
        <title>Genome of Acanthamoeba castellanii highlights extensive lateral gene transfer and early evolution of tyrosine kinase signaling.</title>
        <authorList>
            <person name="Clarke M."/>
            <person name="Lohan A.J."/>
            <person name="Liu B."/>
            <person name="Lagkouvardos I."/>
            <person name="Roy S."/>
            <person name="Zafar N."/>
            <person name="Bertelli C."/>
            <person name="Schilde C."/>
            <person name="Kianianmomeni A."/>
            <person name="Burglin T.R."/>
            <person name="Frech C."/>
            <person name="Turcotte B."/>
            <person name="Kopec K.O."/>
            <person name="Synnott J.M."/>
            <person name="Choo C."/>
            <person name="Paponov I."/>
            <person name="Finkler A."/>
            <person name="Soon Heng Tan C."/>
            <person name="Hutchins A.P."/>
            <person name="Weinmeier T."/>
            <person name="Rattei T."/>
            <person name="Chu J.S."/>
            <person name="Gimenez G."/>
            <person name="Irimia M."/>
            <person name="Rigden D.J."/>
            <person name="Fitzpatrick D.A."/>
            <person name="Lorenzo-Morales J."/>
            <person name="Bateman A."/>
            <person name="Chiu C.H."/>
            <person name="Tang P."/>
            <person name="Hegemann P."/>
            <person name="Fromm H."/>
            <person name="Raoult D."/>
            <person name="Greub G."/>
            <person name="Miranda-Saavedra D."/>
            <person name="Chen N."/>
            <person name="Nash P."/>
            <person name="Ginger M.L."/>
            <person name="Horn M."/>
            <person name="Schaap P."/>
            <person name="Caler L."/>
            <person name="Loftus B."/>
        </authorList>
    </citation>
    <scope>NUCLEOTIDE SEQUENCE [LARGE SCALE GENOMIC DNA]</scope>
    <source>
        <strain evidence="2 3">Neff</strain>
    </source>
</reference>
<dbReference type="InterPro" id="IPR050248">
    <property type="entry name" value="Polysacc_deacetylase_ArnD"/>
</dbReference>
<dbReference type="GO" id="GO:0004099">
    <property type="term" value="F:chitin deacetylase activity"/>
    <property type="evidence" value="ECO:0007669"/>
    <property type="project" value="UniProtKB-ARBA"/>
</dbReference>
<evidence type="ECO:0000259" key="1">
    <source>
        <dbReference type="PROSITE" id="PS51677"/>
    </source>
</evidence>
<proteinExistence type="predicted"/>
<dbReference type="GeneID" id="14922956"/>
<dbReference type="AlphaFoldDB" id="L8HCD1"/>
<accession>L8HCD1</accession>
<dbReference type="EMBL" id="KB007890">
    <property type="protein sequence ID" value="ELR22036.1"/>
    <property type="molecule type" value="Genomic_DNA"/>
</dbReference>
<keyword evidence="3" id="KW-1185">Reference proteome</keyword>
<dbReference type="STRING" id="1257118.L8HCD1"/>
<dbReference type="InterPro" id="IPR011330">
    <property type="entry name" value="Glyco_hydro/deAcase_b/a-brl"/>
</dbReference>
<dbReference type="PANTHER" id="PTHR10587:SF137">
    <property type="entry name" value="4-DEOXY-4-FORMAMIDO-L-ARABINOSE-PHOSPHOUNDECAPRENOL DEFORMYLASE ARND-RELATED"/>
    <property type="match status" value="1"/>
</dbReference>
<organism evidence="2 3">
    <name type="scientific">Acanthamoeba castellanii (strain ATCC 30010 / Neff)</name>
    <dbReference type="NCBI Taxonomy" id="1257118"/>
    <lineage>
        <taxon>Eukaryota</taxon>
        <taxon>Amoebozoa</taxon>
        <taxon>Discosea</taxon>
        <taxon>Longamoebia</taxon>
        <taxon>Centramoebida</taxon>
        <taxon>Acanthamoebidae</taxon>
        <taxon>Acanthamoeba</taxon>
    </lineage>
</organism>
<evidence type="ECO:0000313" key="2">
    <source>
        <dbReference type="EMBL" id="ELR22036.1"/>
    </source>
</evidence>
<dbReference type="VEuPathDB" id="AmoebaDB:ACA1_157780"/>
<dbReference type="InterPro" id="IPR002509">
    <property type="entry name" value="NODB_dom"/>
</dbReference>
<dbReference type="OrthoDB" id="407355at2759"/>
<sequence length="215" mass="24408">MEEVAAWIGGVVLVVLLAVRRRRVAITIDDAPHGEVTPYLLDELRRHECRATFFCIGAQVAAAPKALLRRMVDEGHELGNHMMHDMATIKLSPKDFETELLAVEELLDSFQPMHQRPVKWFRPGCGWYNREMIKAANAHGYTVALGDCYPFDVNIKNATVISRYIKWKVRDGSVIIVHDGRKERRFTIDVLKSVLPHLKENGFEVVTLSELMASS</sequence>
<dbReference type="KEGG" id="acan:ACA1_157780"/>
<dbReference type="OMA" id="GWFTTPM"/>
<dbReference type="PROSITE" id="PS51677">
    <property type="entry name" value="NODB"/>
    <property type="match status" value="1"/>
</dbReference>
<dbReference type="Gene3D" id="3.20.20.370">
    <property type="entry name" value="Glycoside hydrolase/deacetylase"/>
    <property type="match status" value="1"/>
</dbReference>
<dbReference type="GO" id="GO:0005975">
    <property type="term" value="P:carbohydrate metabolic process"/>
    <property type="evidence" value="ECO:0007669"/>
    <property type="project" value="InterPro"/>
</dbReference>
<feature type="domain" description="NodB homology" evidence="1">
    <location>
        <begin position="22"/>
        <end position="206"/>
    </location>
</feature>
<dbReference type="Pfam" id="PF01522">
    <property type="entry name" value="Polysacc_deac_1"/>
    <property type="match status" value="1"/>
</dbReference>
<protein>
    <submittedName>
        <fullName evidence="2">Polysaccharide deacetylase domain containing protein</fullName>
    </submittedName>
</protein>
<dbReference type="CDD" id="cd10958">
    <property type="entry name" value="CE4_NodB_like_2"/>
    <property type="match status" value="1"/>
</dbReference>